<protein>
    <submittedName>
        <fullName evidence="1">Uncharacterized protein</fullName>
    </submittedName>
</protein>
<dbReference type="EMBL" id="MN741015">
    <property type="protein sequence ID" value="QHU22646.1"/>
    <property type="molecule type" value="Genomic_DNA"/>
</dbReference>
<reference evidence="1" key="1">
    <citation type="journal article" date="2020" name="Nature">
        <title>Giant virus diversity and host interactions through global metagenomics.</title>
        <authorList>
            <person name="Schulz F."/>
            <person name="Roux S."/>
            <person name="Paez-Espino D."/>
            <person name="Jungbluth S."/>
            <person name="Walsh D.A."/>
            <person name="Denef V.J."/>
            <person name="McMahon K.D."/>
            <person name="Konstantinidis K.T."/>
            <person name="Eloe-Fadrosh E.A."/>
            <person name="Kyrpides N.C."/>
            <person name="Woyke T."/>
        </authorList>
    </citation>
    <scope>NUCLEOTIDE SEQUENCE</scope>
    <source>
        <strain evidence="1">GVMAG-S-ERX555907-102</strain>
    </source>
</reference>
<proteinExistence type="predicted"/>
<dbReference type="Gene3D" id="3.40.50.11350">
    <property type="match status" value="1"/>
</dbReference>
<sequence>MITKGIIIIPTQGFANRLRMIASSYILSKFIEIPLYVCWISSRECNVEYDDIFHDDDLNIIDFNECQKSNYLYLGRQHTQNIINNIIDTRYSKEMTYDYFILEGGHEFKPPALSLQSFVYQKHMFYNSLQFSSIIRDKVCSFSALYDLNRTIGIHYRDIINKYDNNDIENSDLINFTKNSPIEKFESIITNLKNISNYDNLLVVSNNPEIYHKFKNNIKSKSFIKTNTELYDRNNKNAIIECVTDFLILSKTRMIIGTFYSSFSDEASFVNFIPKITPLSDSIGNTQLDYHCLNYTNKNKLPCLNRNDKTFFHLFGEGICNLN</sequence>
<organism evidence="1">
    <name type="scientific">viral metagenome</name>
    <dbReference type="NCBI Taxonomy" id="1070528"/>
    <lineage>
        <taxon>unclassified sequences</taxon>
        <taxon>metagenomes</taxon>
        <taxon>organismal metagenomes</taxon>
    </lineage>
</organism>
<evidence type="ECO:0000313" key="1">
    <source>
        <dbReference type="EMBL" id="QHU22646.1"/>
    </source>
</evidence>
<accession>A0A6C0KZQ8</accession>
<name>A0A6C0KZQ8_9ZZZZ</name>
<dbReference type="AlphaFoldDB" id="A0A6C0KZQ8"/>